<feature type="region of interest" description="Disordered" evidence="21">
    <location>
        <begin position="138"/>
        <end position="179"/>
    </location>
</feature>
<dbReference type="PROSITE" id="PS50026">
    <property type="entry name" value="EGF_3"/>
    <property type="match status" value="2"/>
</dbReference>
<dbReference type="InterPro" id="IPR001314">
    <property type="entry name" value="Peptidase_S1A"/>
</dbReference>
<evidence type="ECO:0000256" key="5">
    <source>
        <dbReference type="ARBA" id="ARBA00022670"/>
    </source>
</evidence>
<dbReference type="PRINTS" id="PR00013">
    <property type="entry name" value="FNTYPEII"/>
</dbReference>
<keyword evidence="10" id="KW-0865">Zymogen</keyword>
<dbReference type="InterPro" id="IPR018114">
    <property type="entry name" value="TRYPSIN_HIS"/>
</dbReference>
<evidence type="ECO:0000313" key="28">
    <source>
        <dbReference type="Proteomes" id="UP000011518"/>
    </source>
</evidence>
<dbReference type="Gene3D" id="2.10.25.10">
    <property type="entry name" value="Laminin"/>
    <property type="match status" value="2"/>
</dbReference>
<dbReference type="SUPFAM" id="SSF57440">
    <property type="entry name" value="Kringle-like"/>
    <property type="match status" value="2"/>
</dbReference>
<dbReference type="SUPFAM" id="SSF57196">
    <property type="entry name" value="EGF/Laminin"/>
    <property type="match status" value="1"/>
</dbReference>
<feature type="region of interest" description="Disordered" evidence="21">
    <location>
        <begin position="15"/>
        <end position="48"/>
    </location>
</feature>
<feature type="disulfide bond" evidence="17">
    <location>
        <begin position="263"/>
        <end position="272"/>
    </location>
</feature>
<dbReference type="PROSITE" id="PS00134">
    <property type="entry name" value="TRYPSIN_HIS"/>
    <property type="match status" value="1"/>
</dbReference>
<dbReference type="EMBL" id="KB320803">
    <property type="protein sequence ID" value="ELW62769.1"/>
    <property type="molecule type" value="Genomic_DNA"/>
</dbReference>
<comment type="subcellular location">
    <subcellularLocation>
        <location evidence="1">Secreted</location>
    </subcellularLocation>
</comment>
<evidence type="ECO:0000256" key="6">
    <source>
        <dbReference type="ARBA" id="ARBA00022729"/>
    </source>
</evidence>
<organism evidence="27 28">
    <name type="scientific">Tupaia chinensis</name>
    <name type="common">Chinese tree shrew</name>
    <name type="synonym">Tupaia belangeri chinensis</name>
    <dbReference type="NCBI Taxonomy" id="246437"/>
    <lineage>
        <taxon>Eukaryota</taxon>
        <taxon>Metazoa</taxon>
        <taxon>Chordata</taxon>
        <taxon>Craniata</taxon>
        <taxon>Vertebrata</taxon>
        <taxon>Euteleostomi</taxon>
        <taxon>Mammalia</taxon>
        <taxon>Eutheria</taxon>
        <taxon>Euarchontoglires</taxon>
        <taxon>Scandentia</taxon>
        <taxon>Tupaiidae</taxon>
        <taxon>Tupaia</taxon>
    </lineage>
</organism>
<dbReference type="SMART" id="SM00059">
    <property type="entry name" value="FN2"/>
    <property type="match status" value="1"/>
</dbReference>
<dbReference type="InterPro" id="IPR050127">
    <property type="entry name" value="Serine_Proteases_S1"/>
</dbReference>
<dbReference type="Pfam" id="PF00008">
    <property type="entry name" value="EGF"/>
    <property type="match status" value="2"/>
</dbReference>
<keyword evidence="11 17" id="KW-1015">Disulfide bond</keyword>
<dbReference type="FunFam" id="2.10.10.10:FF:000007">
    <property type="entry name" value="hepatocyte growth factor activator"/>
    <property type="match status" value="1"/>
</dbReference>
<dbReference type="GO" id="GO:0004252">
    <property type="term" value="F:serine-type endopeptidase activity"/>
    <property type="evidence" value="ECO:0007669"/>
    <property type="project" value="InterPro"/>
</dbReference>
<keyword evidence="2" id="KW-0964">Secreted</keyword>
<dbReference type="Gene3D" id="2.10.10.10">
    <property type="entry name" value="Fibronectin, type II, collagen-binding"/>
    <property type="match status" value="1"/>
</dbReference>
<feature type="disulfide bond" evidence="17">
    <location>
        <begin position="325"/>
        <end position="342"/>
    </location>
</feature>
<dbReference type="InterPro" id="IPR043504">
    <property type="entry name" value="Peptidase_S1_PA_chymotrypsin"/>
</dbReference>
<dbReference type="FunFam" id="2.10.25.10:FF:000338">
    <property type="entry name" value="hepatocyte growth factor activator"/>
    <property type="match status" value="1"/>
</dbReference>
<dbReference type="InterPro" id="IPR000562">
    <property type="entry name" value="FN_type2_dom"/>
</dbReference>
<reference evidence="28" key="1">
    <citation type="submission" date="2012-07" db="EMBL/GenBank/DDBJ databases">
        <title>Genome of the Chinese tree shrew, a rising model animal genetically related to primates.</title>
        <authorList>
            <person name="Zhang G."/>
            <person name="Fan Y."/>
            <person name="Yao Y."/>
            <person name="Huang Z."/>
        </authorList>
    </citation>
    <scope>NUCLEOTIDE SEQUENCE [LARGE SCALE GENOMIC DNA]</scope>
</reference>
<dbReference type="PROSITE" id="PS51092">
    <property type="entry name" value="FN2_2"/>
    <property type="match status" value="1"/>
</dbReference>
<comment type="caution">
    <text evidence="19">Lacks conserved residue(s) required for the propagation of feature annotation.</text>
</comment>
<dbReference type="Gene3D" id="2.40.10.10">
    <property type="entry name" value="Trypsin-like serine proteases"/>
    <property type="match status" value="1"/>
</dbReference>
<dbReference type="CDD" id="cd00190">
    <property type="entry name" value="Tryp_SPc"/>
    <property type="match status" value="1"/>
</dbReference>
<dbReference type="STRING" id="246437.L9KJT5"/>
<dbReference type="InParanoid" id="L9KJT5"/>
<evidence type="ECO:0000256" key="13">
    <source>
        <dbReference type="ARBA" id="ARBA00064143"/>
    </source>
</evidence>
<dbReference type="PROSITE" id="PS00023">
    <property type="entry name" value="FN2_1"/>
    <property type="match status" value="1"/>
</dbReference>
<dbReference type="InterPro" id="IPR038178">
    <property type="entry name" value="Kringle_sf"/>
</dbReference>
<dbReference type="PROSITE" id="PS00135">
    <property type="entry name" value="TRYPSIN_SER"/>
    <property type="match status" value="1"/>
</dbReference>
<dbReference type="FunFam" id="2.40.10.10:FF:000061">
    <property type="entry name" value="Hepatocyte growth factor activator"/>
    <property type="match status" value="1"/>
</dbReference>
<feature type="disulfide bond" evidence="17">
    <location>
        <begin position="244"/>
        <end position="261"/>
    </location>
</feature>
<dbReference type="CDD" id="cd00062">
    <property type="entry name" value="FN2"/>
    <property type="match status" value="1"/>
</dbReference>
<evidence type="ECO:0000313" key="27">
    <source>
        <dbReference type="EMBL" id="ELW62769.1"/>
    </source>
</evidence>
<dbReference type="FunFam" id="2.40.20.10:FF:000001">
    <property type="entry name" value="Urokinase-type plasminogen activator"/>
    <property type="match status" value="1"/>
</dbReference>
<dbReference type="Pfam" id="PF00040">
    <property type="entry name" value="fn2"/>
    <property type="match status" value="1"/>
</dbReference>
<dbReference type="MEROPS" id="S01.228"/>
<dbReference type="eggNOG" id="KOG3627">
    <property type="taxonomic scope" value="Eukaryota"/>
</dbReference>
<dbReference type="PROSITE" id="PS50070">
    <property type="entry name" value="KRINGLE_2"/>
    <property type="match status" value="1"/>
</dbReference>
<evidence type="ECO:0000256" key="20">
    <source>
        <dbReference type="RuleBase" id="RU363034"/>
    </source>
</evidence>
<comment type="subunit">
    <text evidence="13">Heterodimer of a short chain and a long chain linked by a disulfide bond.</text>
</comment>
<sequence length="731" mass="78493">MMLSSSAPVQAEVRGAQLGTLGQDRCTGAPAGHRKGGRLPASVGPERKAAEVNHCHKALTLPALASVPPPAVPPASPGGAMGRWAWVPSPYPPTRLSLLLLLLLPHVTQPQASVNHTERPEPNATATPATLMVPVTSATPEAPATSAPEAERPQGGGLPSPSRAAPSSSIPVDQGLTEDGKPCRFPFRYGGRMLHSCTSEGRAHRKWCATTHNYDRDRAWGYCAEAAPPLEDPAALDPCASNPCLNGGTCSNTQDPVSYHCTCPMAFMGKDCGTEKCFDETRSEYLEVGDRWARVHQGRVEQCSCTEGQARCEDTRHTACLSSPCLNGGTCHLIVATGTTVCACPPGYTGRLCNIVPAESCFLGNGTQYRGVASTAASGLHCLPWNSDLLYQELHVDSVGAAALLGLGPHAYCRNPDKDEKPWCYVVKDNALSWEYCRLAACESFARIQPLAPEVLATLPEPAPTGRQTCGKRHKKRTFLRPRIIGGSSSLPGSHPWLAAIYTGDSFCTGSLIHTCWVVSAAHCFSNSPRRENVLVVLGQHFFNRTTDVTQTFGIEKYIPYPLYSVFNPSDHDLVLIRLKKKGDRCAVRSQFVQPICLPESGSTFPVGHKCQIAGWGHTDENVSGYSSSLREALVPLVADHKCSSPEVYGSDISPNMLCAGYFDCKSDACQGDSGGPLACEKNGVAYLYGIISWGDGCGRLNKPGVYTRVANYVDWINDRIRPPKRPVAPS</sequence>
<dbReference type="GO" id="GO:0031638">
    <property type="term" value="P:zymogen activation"/>
    <property type="evidence" value="ECO:0007669"/>
    <property type="project" value="TreeGrafter"/>
</dbReference>
<dbReference type="eggNOG" id="KOG1217">
    <property type="taxonomic scope" value="Eukaryota"/>
</dbReference>
<evidence type="ECO:0000256" key="10">
    <source>
        <dbReference type="ARBA" id="ARBA00023145"/>
    </source>
</evidence>
<evidence type="ECO:0000256" key="17">
    <source>
        <dbReference type="PROSITE-ProRule" id="PRU00076"/>
    </source>
</evidence>
<dbReference type="InterPro" id="IPR033116">
    <property type="entry name" value="TRYPSIN_SER"/>
</dbReference>
<dbReference type="InterPro" id="IPR018056">
    <property type="entry name" value="Kringle_CS"/>
</dbReference>
<keyword evidence="4 18" id="KW-0420">Kringle</keyword>
<dbReference type="Pfam" id="PF00089">
    <property type="entry name" value="Trypsin"/>
    <property type="match status" value="1"/>
</dbReference>
<dbReference type="Gene3D" id="2.40.20.10">
    <property type="entry name" value="Plasminogen Kringle 4"/>
    <property type="match status" value="1"/>
</dbReference>
<keyword evidence="8 20" id="KW-0378">Hydrolase</keyword>
<keyword evidence="9 20" id="KW-0720">Serine protease</keyword>
<evidence type="ECO:0000259" key="26">
    <source>
        <dbReference type="PROSITE" id="PS51092"/>
    </source>
</evidence>
<evidence type="ECO:0000256" key="16">
    <source>
        <dbReference type="ARBA" id="ARBA00093658"/>
    </source>
</evidence>
<feature type="domain" description="Fibronectin type-II" evidence="26">
    <location>
        <begin position="178"/>
        <end position="225"/>
    </location>
</feature>
<keyword evidence="3 17" id="KW-0245">EGF-like domain</keyword>
<keyword evidence="12" id="KW-0325">Glycoprotein</keyword>
<feature type="domain" description="Peptidase S1" evidence="24">
    <location>
        <begin position="484"/>
        <end position="722"/>
    </location>
</feature>
<dbReference type="CDD" id="cd00108">
    <property type="entry name" value="KR"/>
    <property type="match status" value="1"/>
</dbReference>
<feature type="disulfide bond" evidence="17">
    <location>
        <begin position="344"/>
        <end position="353"/>
    </location>
</feature>
<dbReference type="PROSITE" id="PS01186">
    <property type="entry name" value="EGF_2"/>
    <property type="match status" value="1"/>
</dbReference>
<dbReference type="AlphaFoldDB" id="L9KJT5"/>
<feature type="domain" description="EGF-like" evidence="22">
    <location>
        <begin position="235"/>
        <end position="273"/>
    </location>
</feature>
<evidence type="ECO:0000256" key="21">
    <source>
        <dbReference type="SAM" id="MobiDB-lite"/>
    </source>
</evidence>
<dbReference type="Pfam" id="PF00039">
    <property type="entry name" value="fn1"/>
    <property type="match status" value="1"/>
</dbReference>
<evidence type="ECO:0000256" key="14">
    <source>
        <dbReference type="ARBA" id="ARBA00093411"/>
    </source>
</evidence>
<dbReference type="SMART" id="SM00020">
    <property type="entry name" value="Tryp_SPc"/>
    <property type="match status" value="1"/>
</dbReference>
<dbReference type="PRINTS" id="PR00018">
    <property type="entry name" value="KRINGLE"/>
</dbReference>
<dbReference type="GO" id="GO:0007596">
    <property type="term" value="P:blood coagulation"/>
    <property type="evidence" value="ECO:0007669"/>
    <property type="project" value="TreeGrafter"/>
</dbReference>
<dbReference type="PRINTS" id="PR00722">
    <property type="entry name" value="CHYMOTRYPSIN"/>
</dbReference>
<dbReference type="InterPro" id="IPR000742">
    <property type="entry name" value="EGF"/>
</dbReference>
<protein>
    <recommendedName>
        <fullName evidence="15">Hepatocyte growth factor activator serine protease</fullName>
    </recommendedName>
    <alternativeName>
        <fullName evidence="16">Serine protease HGFAC</fullName>
    </alternativeName>
</protein>
<comment type="function">
    <text evidence="14">Serine protease that hydrolyzes the inactive zymogen hepatocyte growth factor (HGFsc) to an activated disulfide-linked heterodimer, then initiating hepatocyte growth factor receptor signaling pathway.</text>
</comment>
<evidence type="ECO:0000256" key="1">
    <source>
        <dbReference type="ARBA" id="ARBA00004613"/>
    </source>
</evidence>
<dbReference type="InterPro" id="IPR001254">
    <property type="entry name" value="Trypsin_dom"/>
</dbReference>
<dbReference type="InterPro" id="IPR013806">
    <property type="entry name" value="Kringle-like"/>
</dbReference>
<gene>
    <name evidence="27" type="ORF">TREES_T100000777</name>
</gene>
<dbReference type="FunCoup" id="L9KJT5">
    <property type="interactions" value="255"/>
</dbReference>
<dbReference type="FunFam" id="2.10.25.10:FF:000438">
    <property type="entry name" value="Hepatocyte growth factor activator"/>
    <property type="match status" value="1"/>
</dbReference>
<dbReference type="PROSITE" id="PS00021">
    <property type="entry name" value="KRINGLE_1"/>
    <property type="match status" value="1"/>
</dbReference>
<name>L9KJT5_TUPCH</name>
<feature type="compositionally biased region" description="Low complexity" evidence="21">
    <location>
        <begin position="138"/>
        <end position="148"/>
    </location>
</feature>
<feature type="region of interest" description="Disordered" evidence="21">
    <location>
        <begin position="112"/>
        <end position="131"/>
    </location>
</feature>
<evidence type="ECO:0000259" key="22">
    <source>
        <dbReference type="PROSITE" id="PS50026"/>
    </source>
</evidence>
<dbReference type="CDD" id="cd00054">
    <property type="entry name" value="EGF_CA"/>
    <property type="match status" value="2"/>
</dbReference>
<evidence type="ECO:0000256" key="15">
    <source>
        <dbReference type="ARBA" id="ARBA00093601"/>
    </source>
</evidence>
<evidence type="ECO:0000256" key="12">
    <source>
        <dbReference type="ARBA" id="ARBA00023180"/>
    </source>
</evidence>
<dbReference type="Proteomes" id="UP000011518">
    <property type="component" value="Unassembled WGS sequence"/>
</dbReference>
<dbReference type="InterPro" id="IPR000083">
    <property type="entry name" value="Fibronectin_type1"/>
</dbReference>
<evidence type="ECO:0000256" key="9">
    <source>
        <dbReference type="ARBA" id="ARBA00022825"/>
    </source>
</evidence>
<evidence type="ECO:0000256" key="4">
    <source>
        <dbReference type="ARBA" id="ARBA00022572"/>
    </source>
</evidence>
<dbReference type="InterPro" id="IPR009003">
    <property type="entry name" value="Peptidase_S1_PA"/>
</dbReference>
<feature type="domain" description="Fibronectin type-I" evidence="25">
    <location>
        <begin position="275"/>
        <end position="315"/>
    </location>
</feature>
<evidence type="ECO:0000259" key="23">
    <source>
        <dbReference type="PROSITE" id="PS50070"/>
    </source>
</evidence>
<feature type="compositionally biased region" description="Low complexity" evidence="21">
    <location>
        <begin position="159"/>
        <end position="171"/>
    </location>
</feature>
<evidence type="ECO:0000256" key="8">
    <source>
        <dbReference type="ARBA" id="ARBA00022801"/>
    </source>
</evidence>
<dbReference type="SMART" id="SM00130">
    <property type="entry name" value="KR"/>
    <property type="match status" value="1"/>
</dbReference>
<dbReference type="CDD" id="cd00061">
    <property type="entry name" value="FN1"/>
    <property type="match status" value="1"/>
</dbReference>
<feature type="domain" description="EGF-like" evidence="22">
    <location>
        <begin position="316"/>
        <end position="354"/>
    </location>
</feature>
<dbReference type="SUPFAM" id="SSF50494">
    <property type="entry name" value="Trypsin-like serine proteases"/>
    <property type="match status" value="1"/>
</dbReference>
<dbReference type="GO" id="GO:0005615">
    <property type="term" value="C:extracellular space"/>
    <property type="evidence" value="ECO:0007669"/>
    <property type="project" value="TreeGrafter"/>
</dbReference>
<evidence type="ECO:0000259" key="24">
    <source>
        <dbReference type="PROSITE" id="PS50240"/>
    </source>
</evidence>
<proteinExistence type="predicted"/>
<keyword evidence="5 20" id="KW-0645">Protease</keyword>
<keyword evidence="7" id="KW-0677">Repeat</keyword>
<dbReference type="PROSITE" id="PS01253">
    <property type="entry name" value="FN1_1"/>
    <property type="match status" value="1"/>
</dbReference>
<dbReference type="SMART" id="SM00181">
    <property type="entry name" value="EGF"/>
    <property type="match status" value="2"/>
</dbReference>
<evidence type="ECO:0000256" key="7">
    <source>
        <dbReference type="ARBA" id="ARBA00022737"/>
    </source>
</evidence>
<evidence type="ECO:0000256" key="3">
    <source>
        <dbReference type="ARBA" id="ARBA00022536"/>
    </source>
</evidence>
<dbReference type="SMART" id="SM00058">
    <property type="entry name" value="FN1"/>
    <property type="match status" value="1"/>
</dbReference>
<dbReference type="GO" id="GO:0005791">
    <property type="term" value="C:rough endoplasmic reticulum"/>
    <property type="evidence" value="ECO:0007669"/>
    <property type="project" value="TreeGrafter"/>
</dbReference>
<keyword evidence="6" id="KW-0732">Signal</keyword>
<dbReference type="PANTHER" id="PTHR24264">
    <property type="entry name" value="TRYPSIN-RELATED"/>
    <property type="match status" value="1"/>
</dbReference>
<evidence type="ECO:0000256" key="11">
    <source>
        <dbReference type="ARBA" id="ARBA00023157"/>
    </source>
</evidence>
<evidence type="ECO:0000256" key="2">
    <source>
        <dbReference type="ARBA" id="ARBA00022525"/>
    </source>
</evidence>
<evidence type="ECO:0000256" key="19">
    <source>
        <dbReference type="PROSITE-ProRule" id="PRU00479"/>
    </source>
</evidence>
<feature type="domain" description="Kringle" evidence="23">
    <location>
        <begin position="360"/>
        <end position="442"/>
    </location>
</feature>
<dbReference type="Pfam" id="PF00051">
    <property type="entry name" value="Kringle"/>
    <property type="match status" value="1"/>
</dbReference>
<dbReference type="PANTHER" id="PTHR24264:SF43">
    <property type="entry name" value="HEPATOCYTE GROWTH FACTOR ACTIVATOR"/>
    <property type="match status" value="1"/>
</dbReference>
<keyword evidence="28" id="KW-1185">Reference proteome</keyword>
<dbReference type="InterPro" id="IPR036943">
    <property type="entry name" value="FN_type2_sf"/>
</dbReference>
<dbReference type="InterPro" id="IPR000001">
    <property type="entry name" value="Kringle"/>
</dbReference>
<accession>L9KJT5</accession>
<evidence type="ECO:0000259" key="25">
    <source>
        <dbReference type="PROSITE" id="PS51091"/>
    </source>
</evidence>
<reference evidence="28" key="2">
    <citation type="journal article" date="2013" name="Nat. Commun.">
        <title>Genome of the Chinese tree shrew.</title>
        <authorList>
            <person name="Fan Y."/>
            <person name="Huang Z.Y."/>
            <person name="Cao C.C."/>
            <person name="Chen C.S."/>
            <person name="Chen Y.X."/>
            <person name="Fan D.D."/>
            <person name="He J."/>
            <person name="Hou H.L."/>
            <person name="Hu L."/>
            <person name="Hu X.T."/>
            <person name="Jiang X.T."/>
            <person name="Lai R."/>
            <person name="Lang Y.S."/>
            <person name="Liang B."/>
            <person name="Liao S.G."/>
            <person name="Mu D."/>
            <person name="Ma Y.Y."/>
            <person name="Niu Y.Y."/>
            <person name="Sun X.Q."/>
            <person name="Xia J.Q."/>
            <person name="Xiao J."/>
            <person name="Xiong Z.Q."/>
            <person name="Xu L."/>
            <person name="Yang L."/>
            <person name="Zhang Y."/>
            <person name="Zhao W."/>
            <person name="Zhao X.D."/>
            <person name="Zheng Y.T."/>
            <person name="Zhou J.M."/>
            <person name="Zhu Y.B."/>
            <person name="Zhang G.J."/>
            <person name="Wang J."/>
            <person name="Yao Y.G."/>
        </authorList>
    </citation>
    <scope>NUCLEOTIDE SEQUENCE [LARGE SCALE GENOMIC DNA]</scope>
</reference>
<dbReference type="PROSITE" id="PS51091">
    <property type="entry name" value="FN1_2"/>
    <property type="match status" value="1"/>
</dbReference>
<evidence type="ECO:0000256" key="18">
    <source>
        <dbReference type="PROSITE-ProRule" id="PRU00121"/>
    </source>
</evidence>
<dbReference type="PROSITE" id="PS00022">
    <property type="entry name" value="EGF_1"/>
    <property type="match status" value="2"/>
</dbReference>
<dbReference type="PROSITE" id="PS50240">
    <property type="entry name" value="TRYPSIN_DOM"/>
    <property type="match status" value="1"/>
</dbReference>